<dbReference type="InterPro" id="IPR016856">
    <property type="entry name" value="QueF_type1"/>
</dbReference>
<keyword evidence="4" id="KW-0560">Oxidoreductase</keyword>
<evidence type="ECO:0000256" key="2">
    <source>
        <dbReference type="ARBA" id="ARBA00022785"/>
    </source>
</evidence>
<dbReference type="InterPro" id="IPR050084">
    <property type="entry name" value="NADPH_dep_7-cyano-7-deazaG_red"/>
</dbReference>
<dbReference type="InterPro" id="IPR029500">
    <property type="entry name" value="QueF"/>
</dbReference>
<dbReference type="AlphaFoldDB" id="X1UWC8"/>
<dbReference type="PANTHER" id="PTHR34354:SF1">
    <property type="entry name" value="NADPH-DEPENDENT 7-CYANO-7-DEAZAGUANINE REDUCTASE"/>
    <property type="match status" value="1"/>
</dbReference>
<feature type="non-terminal residue" evidence="5">
    <location>
        <position position="1"/>
    </location>
</feature>
<dbReference type="SUPFAM" id="SSF55620">
    <property type="entry name" value="Tetrahydrobiopterin biosynthesis enzymes-like"/>
    <property type="match status" value="1"/>
</dbReference>
<gene>
    <name evidence="5" type="ORF">S12H4_57215</name>
</gene>
<evidence type="ECO:0000313" key="5">
    <source>
        <dbReference type="EMBL" id="GAJ21774.1"/>
    </source>
</evidence>
<dbReference type="Pfam" id="PF14489">
    <property type="entry name" value="QueF"/>
    <property type="match status" value="1"/>
</dbReference>
<evidence type="ECO:0000256" key="3">
    <source>
        <dbReference type="ARBA" id="ARBA00022857"/>
    </source>
</evidence>
<evidence type="ECO:0000256" key="1">
    <source>
        <dbReference type="ARBA" id="ARBA00022490"/>
    </source>
</evidence>
<evidence type="ECO:0000256" key="4">
    <source>
        <dbReference type="ARBA" id="ARBA00023002"/>
    </source>
</evidence>
<dbReference type="InterPro" id="IPR043133">
    <property type="entry name" value="GTP-CH-I_C/QueF"/>
</dbReference>
<dbReference type="Gene3D" id="3.30.1130.10">
    <property type="match status" value="1"/>
</dbReference>
<name>X1UWC8_9ZZZZ</name>
<dbReference type="EMBL" id="BARW01036962">
    <property type="protein sequence ID" value="GAJ21774.1"/>
    <property type="molecule type" value="Genomic_DNA"/>
</dbReference>
<keyword evidence="3" id="KW-0521">NADP</keyword>
<reference evidence="5" key="1">
    <citation type="journal article" date="2014" name="Front. Microbiol.">
        <title>High frequency of phylogenetically diverse reductive dehalogenase-homologous genes in deep subseafloor sedimentary metagenomes.</title>
        <authorList>
            <person name="Kawai M."/>
            <person name="Futagami T."/>
            <person name="Toyoda A."/>
            <person name="Takaki Y."/>
            <person name="Nishi S."/>
            <person name="Hori S."/>
            <person name="Arai W."/>
            <person name="Tsubouchi T."/>
            <person name="Morono Y."/>
            <person name="Uchiyama I."/>
            <person name="Ito T."/>
            <person name="Fujiyama A."/>
            <person name="Inagaki F."/>
            <person name="Takami H."/>
        </authorList>
    </citation>
    <scope>NUCLEOTIDE SEQUENCE</scope>
    <source>
        <strain evidence="5">Expedition CK06-06</strain>
    </source>
</reference>
<evidence type="ECO:0008006" key="6">
    <source>
        <dbReference type="Google" id="ProtNLM"/>
    </source>
</evidence>
<keyword evidence="2" id="KW-0671">Queuosine biosynthesis</keyword>
<organism evidence="5">
    <name type="scientific">marine sediment metagenome</name>
    <dbReference type="NCBI Taxonomy" id="412755"/>
    <lineage>
        <taxon>unclassified sequences</taxon>
        <taxon>metagenomes</taxon>
        <taxon>ecological metagenomes</taxon>
    </lineage>
</organism>
<accession>X1UWC8</accession>
<dbReference type="GO" id="GO:0008616">
    <property type="term" value="P:tRNA queuosine(34) biosynthetic process"/>
    <property type="evidence" value="ECO:0007669"/>
    <property type="project" value="UniProtKB-KW"/>
</dbReference>
<dbReference type="PANTHER" id="PTHR34354">
    <property type="entry name" value="NADPH-DEPENDENT 7-CYANO-7-DEAZAGUANINE REDUCTASE"/>
    <property type="match status" value="1"/>
</dbReference>
<dbReference type="GO" id="GO:0033739">
    <property type="term" value="F:preQ1 synthase activity"/>
    <property type="evidence" value="ECO:0007669"/>
    <property type="project" value="InterPro"/>
</dbReference>
<comment type="caution">
    <text evidence="5">The sequence shown here is derived from an EMBL/GenBank/DDBJ whole genome shotgun (WGS) entry which is preliminary data.</text>
</comment>
<dbReference type="GO" id="GO:0005737">
    <property type="term" value="C:cytoplasm"/>
    <property type="evidence" value="ECO:0007669"/>
    <property type="project" value="InterPro"/>
</dbReference>
<dbReference type="NCBIfam" id="TIGR03139">
    <property type="entry name" value="QueF-II"/>
    <property type="match status" value="1"/>
</dbReference>
<sequence length="133" mass="15344">ERFYKMAKAEGEQFKWEGVEKIRTDYLEIFEFDSPNQYTKTVTKEFSAVCPFSGLPDIAELIIEYYPEGGLCIELKSLKYYITSFRSVGIFQEAATKRIYDDLKGVLKTDRIKVTTIYNVRGGFLTECSEGNL</sequence>
<proteinExistence type="predicted"/>
<protein>
    <recommendedName>
        <fullName evidence="6">NADPH-dependent 7-cyano-7-deazaguanine reductase N-terminal domain-containing protein</fullName>
    </recommendedName>
</protein>
<keyword evidence="1" id="KW-0963">Cytoplasm</keyword>